<keyword evidence="3" id="KW-0732">Signal</keyword>
<organism evidence="8 9">
    <name type="scientific">Labilibaculum filiforme</name>
    <dbReference type="NCBI Taxonomy" id="1940526"/>
    <lineage>
        <taxon>Bacteria</taxon>
        <taxon>Pseudomonadati</taxon>
        <taxon>Bacteroidota</taxon>
        <taxon>Bacteroidia</taxon>
        <taxon>Marinilabiliales</taxon>
        <taxon>Marinifilaceae</taxon>
        <taxon>Labilibaculum</taxon>
    </lineage>
</organism>
<evidence type="ECO:0000259" key="6">
    <source>
        <dbReference type="Pfam" id="PF07980"/>
    </source>
</evidence>
<comment type="subcellular location">
    <subcellularLocation>
        <location evidence="1">Cell outer membrane</location>
    </subcellularLocation>
</comment>
<dbReference type="AlphaFoldDB" id="A0A2N3I0R4"/>
<keyword evidence="5" id="KW-0998">Cell outer membrane</keyword>
<dbReference type="SUPFAM" id="SSF48452">
    <property type="entry name" value="TPR-like"/>
    <property type="match status" value="1"/>
</dbReference>
<dbReference type="InterPro" id="IPR011990">
    <property type="entry name" value="TPR-like_helical_dom_sf"/>
</dbReference>
<evidence type="ECO:0000256" key="1">
    <source>
        <dbReference type="ARBA" id="ARBA00004442"/>
    </source>
</evidence>
<dbReference type="Gene3D" id="1.25.40.390">
    <property type="match status" value="1"/>
</dbReference>
<keyword evidence="4" id="KW-0472">Membrane</keyword>
<evidence type="ECO:0000256" key="3">
    <source>
        <dbReference type="ARBA" id="ARBA00022729"/>
    </source>
</evidence>
<dbReference type="Pfam" id="PF07980">
    <property type="entry name" value="SusD_RagB"/>
    <property type="match status" value="1"/>
</dbReference>
<comment type="similarity">
    <text evidence="2">Belongs to the SusD family.</text>
</comment>
<dbReference type="InterPro" id="IPR012944">
    <property type="entry name" value="SusD_RagB_dom"/>
</dbReference>
<dbReference type="Proteomes" id="UP000233535">
    <property type="component" value="Unassembled WGS sequence"/>
</dbReference>
<evidence type="ECO:0000256" key="5">
    <source>
        <dbReference type="ARBA" id="ARBA00023237"/>
    </source>
</evidence>
<evidence type="ECO:0008006" key="10">
    <source>
        <dbReference type="Google" id="ProtNLM"/>
    </source>
</evidence>
<dbReference type="InterPro" id="IPR033985">
    <property type="entry name" value="SusD-like_N"/>
</dbReference>
<name>A0A2N3I0R4_9BACT</name>
<evidence type="ECO:0000256" key="4">
    <source>
        <dbReference type="ARBA" id="ARBA00023136"/>
    </source>
</evidence>
<reference evidence="8 9" key="1">
    <citation type="journal article" date="2017" name="Front. Microbiol.">
        <title>Labilibaculum manganireducens gen. nov., sp. nov. and Labilibaculum filiforme sp. nov., Novel Bacteroidetes Isolated from Subsurface Sediments of the Baltic Sea.</title>
        <authorList>
            <person name="Vandieken V."/>
            <person name="Marshall I.P."/>
            <person name="Niemann H."/>
            <person name="Engelen B."/>
            <person name="Cypionka H."/>
        </authorList>
    </citation>
    <scope>NUCLEOTIDE SEQUENCE [LARGE SCALE GENOMIC DNA]</scope>
    <source>
        <strain evidence="8 9">59.16B</strain>
    </source>
</reference>
<feature type="domain" description="RagB/SusD" evidence="6">
    <location>
        <begin position="350"/>
        <end position="445"/>
    </location>
</feature>
<proteinExistence type="inferred from homology"/>
<comment type="caution">
    <text evidence="8">The sequence shown here is derived from an EMBL/GenBank/DDBJ whole genome shotgun (WGS) entry which is preliminary data.</text>
</comment>
<dbReference type="GO" id="GO:0009279">
    <property type="term" value="C:cell outer membrane"/>
    <property type="evidence" value="ECO:0007669"/>
    <property type="project" value="UniProtKB-SubCell"/>
</dbReference>
<accession>A0A2N3I0R4</accession>
<dbReference type="EMBL" id="MVDD01000004">
    <property type="protein sequence ID" value="PKQ63910.1"/>
    <property type="molecule type" value="Genomic_DNA"/>
</dbReference>
<evidence type="ECO:0000313" key="9">
    <source>
        <dbReference type="Proteomes" id="UP000233535"/>
    </source>
</evidence>
<feature type="domain" description="SusD-like N-terminal" evidence="7">
    <location>
        <begin position="7"/>
        <end position="190"/>
    </location>
</feature>
<evidence type="ECO:0000259" key="7">
    <source>
        <dbReference type="Pfam" id="PF14322"/>
    </source>
</evidence>
<evidence type="ECO:0000313" key="8">
    <source>
        <dbReference type="EMBL" id="PKQ63910.1"/>
    </source>
</evidence>
<gene>
    <name evidence="8" type="ORF">BZG02_07825</name>
</gene>
<protein>
    <recommendedName>
        <fullName evidence="10">RagB/SusD family nutrient uptake outer membrane protein</fullName>
    </recommendedName>
</protein>
<sequence>MLVACNDWLDVTPLGDVKADDLITTTNGMNSAVAGVYYLLTETEMYGQDMSYASYDVLGQYYDIKNIEHDDYALSKFNYMDNTVRTRIDGWWSNYYECIGQCNKILEAFNDEMPEIQNAELFKGEVLALRAFCHLQVYRVFGPVTQNVSDLEQKAIPYRTEFNNVATSFSNCKQVLDFARTDLLEAVELMKGDPITTGGKRDDLNDSQLSYNNILVNRVARLNYYGVMGLLSRVEQLSFNQSQEDGAYYWANRLLEELESNTSIALSGQEVTDGKDKMFSSEIIFSLSRNDLWDLTEIKLGPNLGIGEDVVKLQINGTAYNELVTFVYGRQPDGSGSDYRLVNWFDQVAGNNSYPLVKYTEPLNNYDEDSDYSYPEIAIIRLSEVYYTMCEALIGVDNVKALEYLNAVRTKRGMFELEASEAVNVETYLMRERRKEFFGDGEIFFINKRLFKPIEASSSNTVMPSKEIFELPIPEDEYEFGPEGK</sequence>
<dbReference type="Pfam" id="PF14322">
    <property type="entry name" value="SusD-like_3"/>
    <property type="match status" value="1"/>
</dbReference>
<evidence type="ECO:0000256" key="2">
    <source>
        <dbReference type="ARBA" id="ARBA00006275"/>
    </source>
</evidence>
<keyword evidence="9" id="KW-1185">Reference proteome</keyword>